<evidence type="ECO:0000256" key="3">
    <source>
        <dbReference type="SAM" id="MobiDB-lite"/>
    </source>
</evidence>
<organism evidence="6">
    <name type="scientific">Cladocopium goreaui</name>
    <dbReference type="NCBI Taxonomy" id="2562237"/>
    <lineage>
        <taxon>Eukaryota</taxon>
        <taxon>Sar</taxon>
        <taxon>Alveolata</taxon>
        <taxon>Dinophyceae</taxon>
        <taxon>Suessiales</taxon>
        <taxon>Symbiodiniaceae</taxon>
        <taxon>Cladocopium</taxon>
    </lineage>
</organism>
<evidence type="ECO:0000256" key="2">
    <source>
        <dbReference type="SAM" id="Coils"/>
    </source>
</evidence>
<dbReference type="InterPro" id="IPR049730">
    <property type="entry name" value="SNF2/RAD54-like_C"/>
</dbReference>
<feature type="domain" description="Helicase C-terminal" evidence="5">
    <location>
        <begin position="668"/>
        <end position="848"/>
    </location>
</feature>
<dbReference type="SMART" id="SM00490">
    <property type="entry name" value="HELICc"/>
    <property type="match status" value="1"/>
</dbReference>
<dbReference type="OrthoDB" id="413460at2759"/>
<feature type="compositionally biased region" description="Acidic residues" evidence="3">
    <location>
        <begin position="635"/>
        <end position="644"/>
    </location>
</feature>
<dbReference type="EMBL" id="CAMXCT010001842">
    <property type="protein sequence ID" value="CAI3993515.1"/>
    <property type="molecule type" value="Genomic_DNA"/>
</dbReference>
<dbReference type="GO" id="GO:0004386">
    <property type="term" value="F:helicase activity"/>
    <property type="evidence" value="ECO:0007669"/>
    <property type="project" value="UniProtKB-KW"/>
</dbReference>
<dbReference type="EMBL" id="CAMXCT030001842">
    <property type="protein sequence ID" value="CAL4780827.1"/>
    <property type="molecule type" value="Genomic_DNA"/>
</dbReference>
<feature type="compositionally biased region" description="Low complexity" evidence="3">
    <location>
        <begin position="645"/>
        <end position="656"/>
    </location>
</feature>
<evidence type="ECO:0000313" key="8">
    <source>
        <dbReference type="Proteomes" id="UP001152797"/>
    </source>
</evidence>
<dbReference type="GO" id="GO:0015616">
    <property type="term" value="F:DNA translocase activity"/>
    <property type="evidence" value="ECO:0007669"/>
    <property type="project" value="TreeGrafter"/>
</dbReference>
<dbReference type="InterPro" id="IPR000330">
    <property type="entry name" value="SNF2_N"/>
</dbReference>
<feature type="region of interest" description="Disordered" evidence="3">
    <location>
        <begin position="179"/>
        <end position="199"/>
    </location>
</feature>
<dbReference type="CDD" id="cd18793">
    <property type="entry name" value="SF2_C_SNF"/>
    <property type="match status" value="1"/>
</dbReference>
<reference evidence="6" key="1">
    <citation type="submission" date="2022-10" db="EMBL/GenBank/DDBJ databases">
        <authorList>
            <person name="Chen Y."/>
            <person name="Dougan E. K."/>
            <person name="Chan C."/>
            <person name="Rhodes N."/>
            <person name="Thang M."/>
        </authorList>
    </citation>
    <scope>NUCLEOTIDE SEQUENCE</scope>
</reference>
<dbReference type="InterPro" id="IPR001650">
    <property type="entry name" value="Helicase_C-like"/>
</dbReference>
<dbReference type="AlphaFoldDB" id="A0A9P1G0K3"/>
<feature type="region of interest" description="Disordered" evidence="3">
    <location>
        <begin position="1"/>
        <end position="110"/>
    </location>
</feature>
<dbReference type="InterPro" id="IPR050496">
    <property type="entry name" value="SNF2_RAD54_helicase_repair"/>
</dbReference>
<dbReference type="PANTHER" id="PTHR45629">
    <property type="entry name" value="SNF2/RAD54 FAMILY MEMBER"/>
    <property type="match status" value="1"/>
</dbReference>
<dbReference type="Gene3D" id="3.40.50.300">
    <property type="entry name" value="P-loop containing nucleotide triphosphate hydrolases"/>
    <property type="match status" value="1"/>
</dbReference>
<dbReference type="SUPFAM" id="SSF52540">
    <property type="entry name" value="P-loop containing nucleoside triphosphate hydrolases"/>
    <property type="match status" value="2"/>
</dbReference>
<dbReference type="InterPro" id="IPR027417">
    <property type="entry name" value="P-loop_NTPase"/>
</dbReference>
<proteinExistence type="predicted"/>
<dbReference type="GO" id="GO:0005524">
    <property type="term" value="F:ATP binding"/>
    <property type="evidence" value="ECO:0007669"/>
    <property type="project" value="InterPro"/>
</dbReference>
<feature type="region of interest" description="Disordered" evidence="3">
    <location>
        <begin position="515"/>
        <end position="534"/>
    </location>
</feature>
<gene>
    <name evidence="6" type="ORF">C1SCF055_LOCUS20256</name>
</gene>
<keyword evidence="7" id="KW-0347">Helicase</keyword>
<feature type="region of interest" description="Disordered" evidence="3">
    <location>
        <begin position="343"/>
        <end position="395"/>
    </location>
</feature>
<keyword evidence="8" id="KW-1185">Reference proteome</keyword>
<sequence>MSDVEEAESKQPEALAQSEAAENDALAETEQLVPEEEEAQPCDDDMSDVEEAESKQPEALAQSEVSDNPVLPVRHDVEEALPCDDDMSDETEAAGEVEVRDEPSPNAGRVVPVATVATHLATPRRRSVATKVADCKARLAELQALKTQKLEEEDYMGAHEAKQMILEQEQMLQALRVEGTPTPSNAPAGSDPRWCPSEERPESMELQGLEGKAFTLPNDVFDRLYGYQREGVAWMAKLMSRQHGGVLADEMGLGKTIQVCALLNGARKAGKTHALLLMPVTLLEQWSREAKSWCPGWPVYTYYGTAPQRAKALRGIRRPMGGLLLTSYSLAINCEELLQVRVEDTPEPTRRRGRPPGPQPSKRRKLDDDDGEGEAVESEEEIEPELPGGGEGLPEIGSTRAWDLVICDEAHRMKNMSSLLAKSLRGLKSKCRILLTGTPVQNALQDLWALMDFAQPGLLGNHATFVKTFSEPIDRGSVRGAKVWAVELKKHLAEQLRALINPHLLRRTKTSAGIMGDGEIDGSGEDVEMEDSTPVDVEGVVKKLPSKKETIVWLYPSEEQEAMYKKVLEQSEVIREACNKSKLGIEVFRAIGLLKRLCNHPLLLLQMPKVKDWAELLKEVQAQETSTEAEKEPSEAEPEQDEVMAEGASAEAASADSAEDGADPPSPDVEEMLKKLSRNCQDVLQQSAKLRCLSKLLPDLAAKGHRTLVFSQSVKMLDLVQICCLKPNGLRCLRIDGLTETQARAEKVAKFNNQPERFQCMLLTTAVGGVGLNLTAADRVVLVDPAWNPATDAQAVDRAYRIGQTKEVRVYRLIMSGMVEDKMFRLQVFKMGLTRTALEADQQHRYFTVFLALTRQFDDCLVYLRRLETSNSRLFMVRNSL</sequence>
<evidence type="ECO:0000313" key="6">
    <source>
        <dbReference type="EMBL" id="CAI3993515.1"/>
    </source>
</evidence>
<comment type="caution">
    <text evidence="6">The sequence shown here is derived from an EMBL/GenBank/DDBJ whole genome shotgun (WGS) entry which is preliminary data.</text>
</comment>
<evidence type="ECO:0000259" key="5">
    <source>
        <dbReference type="PROSITE" id="PS51194"/>
    </source>
</evidence>
<dbReference type="Pfam" id="PF00271">
    <property type="entry name" value="Helicase_C"/>
    <property type="match status" value="1"/>
</dbReference>
<feature type="compositionally biased region" description="Acidic residues" evidence="3">
    <location>
        <begin position="518"/>
        <end position="533"/>
    </location>
</feature>
<dbReference type="GO" id="GO:0016787">
    <property type="term" value="F:hydrolase activity"/>
    <property type="evidence" value="ECO:0007669"/>
    <property type="project" value="UniProtKB-KW"/>
</dbReference>
<dbReference type="Gene3D" id="1.20.120.850">
    <property type="entry name" value="SWI2/SNF2 ATPases, N-terminal domain"/>
    <property type="match status" value="1"/>
</dbReference>
<feature type="compositionally biased region" description="Acidic residues" evidence="3">
    <location>
        <begin position="368"/>
        <end position="384"/>
    </location>
</feature>
<dbReference type="PROSITE" id="PS51194">
    <property type="entry name" value="HELICASE_CTER"/>
    <property type="match status" value="1"/>
</dbReference>
<keyword evidence="7" id="KW-0067">ATP-binding</keyword>
<feature type="region of interest" description="Disordered" evidence="3">
    <location>
        <begin position="621"/>
        <end position="669"/>
    </location>
</feature>
<dbReference type="Pfam" id="PF00176">
    <property type="entry name" value="SNF2-rel_dom"/>
    <property type="match status" value="1"/>
</dbReference>
<feature type="compositionally biased region" description="Acidic residues" evidence="3">
    <location>
        <begin position="21"/>
        <end position="51"/>
    </location>
</feature>
<evidence type="ECO:0000313" key="7">
    <source>
        <dbReference type="EMBL" id="CAL4780827.1"/>
    </source>
</evidence>
<keyword evidence="2" id="KW-0175">Coiled coil</keyword>
<dbReference type="SMART" id="SM00487">
    <property type="entry name" value="DEXDc"/>
    <property type="match status" value="1"/>
</dbReference>
<dbReference type="InterPro" id="IPR038718">
    <property type="entry name" value="SNF2-like_sf"/>
</dbReference>
<protein>
    <submittedName>
        <fullName evidence="7">DNA excision repair protein ERCC-6-like (ATP-dependent helicase ERCC6-like)</fullName>
    </submittedName>
</protein>
<dbReference type="PANTHER" id="PTHR45629:SF7">
    <property type="entry name" value="DNA EXCISION REPAIR PROTEIN ERCC-6-RELATED"/>
    <property type="match status" value="1"/>
</dbReference>
<dbReference type="Proteomes" id="UP001152797">
    <property type="component" value="Unassembled WGS sequence"/>
</dbReference>
<evidence type="ECO:0000259" key="4">
    <source>
        <dbReference type="PROSITE" id="PS51192"/>
    </source>
</evidence>
<keyword evidence="1" id="KW-0378">Hydrolase</keyword>
<feature type="coiled-coil region" evidence="2">
    <location>
        <begin position="132"/>
        <end position="178"/>
    </location>
</feature>
<feature type="domain" description="Helicase ATP-binding" evidence="4">
    <location>
        <begin position="236"/>
        <end position="457"/>
    </location>
</feature>
<accession>A0A9P1G0K3</accession>
<dbReference type="PROSITE" id="PS51192">
    <property type="entry name" value="HELICASE_ATP_BIND_1"/>
    <property type="match status" value="1"/>
</dbReference>
<keyword evidence="7" id="KW-0547">Nucleotide-binding</keyword>
<dbReference type="InterPro" id="IPR014001">
    <property type="entry name" value="Helicase_ATP-bd"/>
</dbReference>
<dbReference type="EMBL" id="CAMXCT020001842">
    <property type="protein sequence ID" value="CAL1146890.1"/>
    <property type="molecule type" value="Genomic_DNA"/>
</dbReference>
<evidence type="ECO:0000256" key="1">
    <source>
        <dbReference type="ARBA" id="ARBA00022801"/>
    </source>
</evidence>
<reference evidence="7 8" key="2">
    <citation type="submission" date="2024-05" db="EMBL/GenBank/DDBJ databases">
        <authorList>
            <person name="Chen Y."/>
            <person name="Shah S."/>
            <person name="Dougan E. K."/>
            <person name="Thang M."/>
            <person name="Chan C."/>
        </authorList>
    </citation>
    <scope>NUCLEOTIDE SEQUENCE [LARGE SCALE GENOMIC DNA]</scope>
</reference>
<dbReference type="Gene3D" id="3.40.50.10810">
    <property type="entry name" value="Tandem AAA-ATPase domain"/>
    <property type="match status" value="2"/>
</dbReference>
<feature type="compositionally biased region" description="Acidic residues" evidence="3">
    <location>
        <begin position="79"/>
        <end position="95"/>
    </location>
</feature>
<name>A0A9P1G0K3_9DINO</name>